<dbReference type="Gene3D" id="3.30.465.10">
    <property type="match status" value="1"/>
</dbReference>
<evidence type="ECO:0000313" key="19">
    <source>
        <dbReference type="Proteomes" id="UP000012589"/>
    </source>
</evidence>
<dbReference type="Pfam" id="PF02873">
    <property type="entry name" value="MurB_C"/>
    <property type="match status" value="1"/>
</dbReference>
<dbReference type="Pfam" id="PF01565">
    <property type="entry name" value="FAD_binding_4"/>
    <property type="match status" value="1"/>
</dbReference>
<dbReference type="InterPro" id="IPR003170">
    <property type="entry name" value="MurB"/>
</dbReference>
<evidence type="ECO:0000256" key="5">
    <source>
        <dbReference type="ARBA" id="ARBA00022490"/>
    </source>
</evidence>
<evidence type="ECO:0000259" key="17">
    <source>
        <dbReference type="PROSITE" id="PS51387"/>
    </source>
</evidence>
<dbReference type="NCBIfam" id="TIGR00179">
    <property type="entry name" value="murB"/>
    <property type="match status" value="1"/>
</dbReference>
<dbReference type="Proteomes" id="UP000012589">
    <property type="component" value="Unassembled WGS sequence"/>
</dbReference>
<dbReference type="PROSITE" id="PS51387">
    <property type="entry name" value="FAD_PCMH"/>
    <property type="match status" value="1"/>
</dbReference>
<keyword evidence="6 16" id="KW-0132">Cell division</keyword>
<comment type="subcellular location">
    <subcellularLocation>
        <location evidence="3 16">Cytoplasm</location>
    </subcellularLocation>
</comment>
<evidence type="ECO:0000256" key="6">
    <source>
        <dbReference type="ARBA" id="ARBA00022618"/>
    </source>
</evidence>
<dbReference type="HAMAP" id="MF_00037">
    <property type="entry name" value="MurB"/>
    <property type="match status" value="1"/>
</dbReference>
<dbReference type="AlphaFoldDB" id="N2A8K8"/>
<dbReference type="UniPathway" id="UPA00219"/>
<evidence type="ECO:0000256" key="1">
    <source>
        <dbReference type="ARBA" id="ARBA00001974"/>
    </source>
</evidence>
<dbReference type="GO" id="GO:0008762">
    <property type="term" value="F:UDP-N-acetylmuramate dehydrogenase activity"/>
    <property type="evidence" value="ECO:0007669"/>
    <property type="project" value="UniProtKB-UniRule"/>
</dbReference>
<evidence type="ECO:0000256" key="11">
    <source>
        <dbReference type="ARBA" id="ARBA00022984"/>
    </source>
</evidence>
<dbReference type="NCBIfam" id="NF010480">
    <property type="entry name" value="PRK13905.1"/>
    <property type="match status" value="1"/>
</dbReference>
<evidence type="ECO:0000256" key="15">
    <source>
        <dbReference type="ARBA" id="ARBA00048914"/>
    </source>
</evidence>
<dbReference type="InterPro" id="IPR036318">
    <property type="entry name" value="FAD-bd_PCMH-like_sf"/>
</dbReference>
<keyword evidence="14 16" id="KW-0961">Cell wall biogenesis/degradation</keyword>
<evidence type="ECO:0000256" key="7">
    <source>
        <dbReference type="ARBA" id="ARBA00022630"/>
    </source>
</evidence>
<dbReference type="InterPro" id="IPR036635">
    <property type="entry name" value="MurB_C_sf"/>
</dbReference>
<keyword evidence="13 16" id="KW-0131">Cell cycle</keyword>
<dbReference type="HOGENOM" id="CLU_035304_1_1_9"/>
<reference evidence="18 19" key="1">
    <citation type="journal article" date="2014" name="Genome Announc.">
        <title>Draft genome sequences of the altered schaedler flora, a defined bacterial community from gnotobiotic mice.</title>
        <authorList>
            <person name="Wannemuehler M.J."/>
            <person name="Overstreet A.M."/>
            <person name="Ward D.V."/>
            <person name="Phillips G.J."/>
        </authorList>
    </citation>
    <scope>NUCLEOTIDE SEQUENCE [LARGE SCALE GENOMIC DNA]</scope>
    <source>
        <strain evidence="18 19">ASF492</strain>
    </source>
</reference>
<keyword evidence="5 16" id="KW-0963">Cytoplasm</keyword>
<feature type="active site" evidence="16">
    <location>
        <position position="297"/>
    </location>
</feature>
<keyword evidence="7 16" id="KW-0285">Flavoprotein</keyword>
<dbReference type="EC" id="1.3.1.98" evidence="16"/>
<evidence type="ECO:0000256" key="14">
    <source>
        <dbReference type="ARBA" id="ARBA00023316"/>
    </source>
</evidence>
<dbReference type="InterPro" id="IPR016169">
    <property type="entry name" value="FAD-bd_PCMH_sub2"/>
</dbReference>
<keyword evidence="11 16" id="KW-0573">Peptidoglycan synthesis</keyword>
<keyword evidence="19" id="KW-1185">Reference proteome</keyword>
<keyword evidence="8 16" id="KW-0274">FAD</keyword>
<dbReference type="eggNOG" id="COG0812">
    <property type="taxonomic scope" value="Bacteria"/>
</dbReference>
<comment type="cofactor">
    <cofactor evidence="1 16">
        <name>FAD</name>
        <dbReference type="ChEBI" id="CHEBI:57692"/>
    </cofactor>
</comment>
<comment type="catalytic activity">
    <reaction evidence="15 16">
        <text>UDP-N-acetyl-alpha-D-muramate + NADP(+) = UDP-N-acetyl-3-O-(1-carboxyvinyl)-alpha-D-glucosamine + NADPH + H(+)</text>
        <dbReference type="Rhea" id="RHEA:12248"/>
        <dbReference type="ChEBI" id="CHEBI:15378"/>
        <dbReference type="ChEBI" id="CHEBI:57783"/>
        <dbReference type="ChEBI" id="CHEBI:58349"/>
        <dbReference type="ChEBI" id="CHEBI:68483"/>
        <dbReference type="ChEBI" id="CHEBI:70757"/>
        <dbReference type="EC" id="1.3.1.98"/>
    </reaction>
</comment>
<gene>
    <name evidence="16" type="primary">murB</name>
    <name evidence="18" type="ORF">C823_03221</name>
</gene>
<dbReference type="PANTHER" id="PTHR21071:SF4">
    <property type="entry name" value="UDP-N-ACETYLENOLPYRUVOYLGLUCOSAMINE REDUCTASE"/>
    <property type="match status" value="1"/>
</dbReference>
<dbReference type="GO" id="GO:0051301">
    <property type="term" value="P:cell division"/>
    <property type="evidence" value="ECO:0007669"/>
    <property type="project" value="UniProtKB-KW"/>
</dbReference>
<dbReference type="InterPro" id="IPR006094">
    <property type="entry name" value="Oxid_FAD_bind_N"/>
</dbReference>
<keyword evidence="9 16" id="KW-0521">NADP</keyword>
<dbReference type="STRING" id="1235802.C823_03221"/>
<evidence type="ECO:0000256" key="10">
    <source>
        <dbReference type="ARBA" id="ARBA00022960"/>
    </source>
</evidence>
<evidence type="ECO:0000256" key="8">
    <source>
        <dbReference type="ARBA" id="ARBA00022827"/>
    </source>
</evidence>
<dbReference type="PATRIC" id="fig|1235802.3.peg.3406"/>
<organism evidence="18 19">
    <name type="scientific">Eubacterium plexicaudatum ASF492</name>
    <dbReference type="NCBI Taxonomy" id="1235802"/>
    <lineage>
        <taxon>Bacteria</taxon>
        <taxon>Bacillati</taxon>
        <taxon>Bacillota</taxon>
        <taxon>Clostridia</taxon>
        <taxon>Eubacteriales</taxon>
        <taxon>Eubacteriaceae</taxon>
        <taxon>Eubacterium</taxon>
    </lineage>
</organism>
<dbReference type="Gene3D" id="3.30.43.10">
    <property type="entry name" value="Uridine Diphospho-n-acetylenolpyruvylglucosamine Reductase, domain 2"/>
    <property type="match status" value="1"/>
</dbReference>
<dbReference type="PANTHER" id="PTHR21071">
    <property type="entry name" value="UDP-N-ACETYLENOLPYRUVOYLGLUCOSAMINE REDUCTASE"/>
    <property type="match status" value="1"/>
</dbReference>
<dbReference type="GO" id="GO:0071949">
    <property type="term" value="F:FAD binding"/>
    <property type="evidence" value="ECO:0007669"/>
    <property type="project" value="InterPro"/>
</dbReference>
<evidence type="ECO:0000256" key="16">
    <source>
        <dbReference type="HAMAP-Rule" id="MF_00037"/>
    </source>
</evidence>
<proteinExistence type="inferred from homology"/>
<evidence type="ECO:0000256" key="13">
    <source>
        <dbReference type="ARBA" id="ARBA00023306"/>
    </source>
</evidence>
<evidence type="ECO:0000256" key="12">
    <source>
        <dbReference type="ARBA" id="ARBA00023002"/>
    </source>
</evidence>
<evidence type="ECO:0000256" key="3">
    <source>
        <dbReference type="ARBA" id="ARBA00004496"/>
    </source>
</evidence>
<dbReference type="SUPFAM" id="SSF56176">
    <property type="entry name" value="FAD-binding/transporter-associated domain-like"/>
    <property type="match status" value="1"/>
</dbReference>
<protein>
    <recommendedName>
        <fullName evidence="16">UDP-N-acetylenolpyruvoylglucosamine reductase</fullName>
        <ecNumber evidence="16">1.3.1.98</ecNumber>
    </recommendedName>
    <alternativeName>
        <fullName evidence="16">UDP-N-acetylmuramate dehydrogenase</fullName>
    </alternativeName>
</protein>
<dbReference type="InterPro" id="IPR016166">
    <property type="entry name" value="FAD-bd_PCMH"/>
</dbReference>
<comment type="function">
    <text evidence="2 16">Cell wall formation.</text>
</comment>
<sequence>MMNQTGFYKQLNGILSEDQILCKEPMSRHTTFRVGGPADYFIMPRPQQTAEVLALCKREQIPCRIVGNGSNLLVSDAGIRGVVIAFTKQAAQIRVNQDRILAEAGALLSQAAAAACRAELGGMEFAAGIPGSIGGAVVMNAGAYGGELKNILTHAVVMTEEGEQLTLKNEELELSYRHSCIPERHLTVLEAEFQLQKKPQEEIHALMEELKGRRLEKQPLEYPSAGSTFKRPVGNYAGKLIMEAGLAGVSVGGAQVSKKHCGFIINKGNATAADVYGLIQLVRKKVREHSGIELETEVKYVGEFS</sequence>
<comment type="pathway">
    <text evidence="4 16">Cell wall biogenesis; peptidoglycan biosynthesis.</text>
</comment>
<dbReference type="Gene3D" id="3.90.78.10">
    <property type="entry name" value="UDP-N-acetylenolpyruvoylglucosamine reductase, C-terminal domain"/>
    <property type="match status" value="1"/>
</dbReference>
<accession>N2A8K8</accession>
<keyword evidence="10 16" id="KW-0133">Cell shape</keyword>
<evidence type="ECO:0000256" key="4">
    <source>
        <dbReference type="ARBA" id="ARBA00004752"/>
    </source>
</evidence>
<dbReference type="SUPFAM" id="SSF56194">
    <property type="entry name" value="Uridine diphospho-N-Acetylenolpyruvylglucosamine reductase, MurB, C-terminal domain"/>
    <property type="match status" value="1"/>
</dbReference>
<comment type="similarity">
    <text evidence="16">Belongs to the MurB family.</text>
</comment>
<dbReference type="InterPro" id="IPR016167">
    <property type="entry name" value="FAD-bd_PCMH_sub1"/>
</dbReference>
<evidence type="ECO:0000256" key="9">
    <source>
        <dbReference type="ARBA" id="ARBA00022857"/>
    </source>
</evidence>
<dbReference type="InterPro" id="IPR011601">
    <property type="entry name" value="MurB_C"/>
</dbReference>
<evidence type="ECO:0000313" key="18">
    <source>
        <dbReference type="EMBL" id="EMZ24536.1"/>
    </source>
</evidence>
<keyword evidence="12 16" id="KW-0560">Oxidoreductase</keyword>
<dbReference type="EMBL" id="AQFT01000096">
    <property type="protein sequence ID" value="EMZ24536.1"/>
    <property type="molecule type" value="Genomic_DNA"/>
</dbReference>
<dbReference type="GO" id="GO:0005829">
    <property type="term" value="C:cytosol"/>
    <property type="evidence" value="ECO:0007669"/>
    <property type="project" value="TreeGrafter"/>
</dbReference>
<dbReference type="GO" id="GO:0071555">
    <property type="term" value="P:cell wall organization"/>
    <property type="evidence" value="ECO:0007669"/>
    <property type="project" value="UniProtKB-KW"/>
</dbReference>
<comment type="caution">
    <text evidence="18">The sequence shown here is derived from an EMBL/GenBank/DDBJ whole genome shotgun (WGS) entry which is preliminary data.</text>
</comment>
<dbReference type="GO" id="GO:0009252">
    <property type="term" value="P:peptidoglycan biosynthetic process"/>
    <property type="evidence" value="ECO:0007669"/>
    <property type="project" value="UniProtKB-UniRule"/>
</dbReference>
<dbReference type="GO" id="GO:0008360">
    <property type="term" value="P:regulation of cell shape"/>
    <property type="evidence" value="ECO:0007669"/>
    <property type="project" value="UniProtKB-KW"/>
</dbReference>
<evidence type="ECO:0000256" key="2">
    <source>
        <dbReference type="ARBA" id="ARBA00003921"/>
    </source>
</evidence>
<feature type="domain" description="FAD-binding PCMH-type" evidence="17">
    <location>
        <begin position="33"/>
        <end position="198"/>
    </location>
</feature>
<feature type="active site" evidence="16">
    <location>
        <position position="177"/>
    </location>
</feature>
<name>N2A8K8_9FIRM</name>
<feature type="active site" description="Proton donor" evidence="16">
    <location>
        <position position="227"/>
    </location>
</feature>